<gene>
    <name evidence="5" type="ORF">OMM_04652</name>
</gene>
<evidence type="ECO:0000313" key="5">
    <source>
        <dbReference type="EMBL" id="ETR68283.1"/>
    </source>
</evidence>
<dbReference type="GO" id="GO:0005829">
    <property type="term" value="C:cytosol"/>
    <property type="evidence" value="ECO:0007669"/>
    <property type="project" value="TreeGrafter"/>
</dbReference>
<sequence>MNQHHKNICLVCNQSIADKDSQYHPKCVKLLFGQKNVPEMPYTNTGLKKLAKKIVRNNITIPGVQAKLSLQLDNQIKEGKHFTIVGLWGNFILKPPVDIYPNLPEIENLTMNLAKKFKIKIVPQGLISLKSRELAYITRRIDRLPDGNKIHMEDMCQLSERLTEDKYKGSMEYIGKIIKRFSSNPLFDCIRFFEIALFSFLVGNADMHLKNFSLIYPVNGMIQLSPAYDLLSTRLVIPEKDDPEEMALTLNGKKRKLNIEDFLQFAKNLGLNEKQFQNIINQFSKTMPLIDTHMEMNFLPVKTKKTFRQLISDRSKRIFC</sequence>
<name>A0A1V1P0D8_9BACT</name>
<evidence type="ECO:0000256" key="1">
    <source>
        <dbReference type="ARBA" id="ARBA00010164"/>
    </source>
</evidence>
<protein>
    <submittedName>
        <fullName evidence="5">HipA domain-containing protein</fullName>
    </submittedName>
</protein>
<accession>A0A1V1P0D8</accession>
<dbReference type="InterPro" id="IPR052028">
    <property type="entry name" value="HipA_Ser/Thr_kinase"/>
</dbReference>
<dbReference type="Pfam" id="PF07804">
    <property type="entry name" value="HipA_C"/>
    <property type="match status" value="1"/>
</dbReference>
<dbReference type="PANTHER" id="PTHR37419:SF1">
    <property type="entry name" value="SERINE_THREONINE-PROTEIN KINASE TOXIN HIPA"/>
    <property type="match status" value="1"/>
</dbReference>
<organism evidence="5 6">
    <name type="scientific">Candidatus Magnetoglobus multicellularis str. Araruama</name>
    <dbReference type="NCBI Taxonomy" id="890399"/>
    <lineage>
        <taxon>Bacteria</taxon>
        <taxon>Pseudomonadati</taxon>
        <taxon>Thermodesulfobacteriota</taxon>
        <taxon>Desulfobacteria</taxon>
        <taxon>Desulfobacterales</taxon>
        <taxon>Desulfobacteraceae</taxon>
        <taxon>Candidatus Magnetoglobus</taxon>
    </lineage>
</organism>
<reference evidence="6" key="1">
    <citation type="submission" date="2012-11" db="EMBL/GenBank/DDBJ databases">
        <authorList>
            <person name="Lucero-Rivera Y.E."/>
            <person name="Tovar-Ramirez D."/>
        </authorList>
    </citation>
    <scope>NUCLEOTIDE SEQUENCE [LARGE SCALE GENOMIC DNA]</scope>
    <source>
        <strain evidence="6">Araruama</strain>
    </source>
</reference>
<comment type="similarity">
    <text evidence="1">Belongs to the HipA Ser/Thr kinase family.</text>
</comment>
<dbReference type="GO" id="GO:0004674">
    <property type="term" value="F:protein serine/threonine kinase activity"/>
    <property type="evidence" value="ECO:0007669"/>
    <property type="project" value="TreeGrafter"/>
</dbReference>
<dbReference type="InterPro" id="IPR012893">
    <property type="entry name" value="HipA-like_C"/>
</dbReference>
<comment type="caution">
    <text evidence="5">The sequence shown here is derived from an EMBL/GenBank/DDBJ whole genome shotgun (WGS) entry which is preliminary data.</text>
</comment>
<dbReference type="EMBL" id="ATBP01001008">
    <property type="protein sequence ID" value="ETR68283.1"/>
    <property type="molecule type" value="Genomic_DNA"/>
</dbReference>
<keyword evidence="3" id="KW-0418">Kinase</keyword>
<evidence type="ECO:0000313" key="6">
    <source>
        <dbReference type="Proteomes" id="UP000189670"/>
    </source>
</evidence>
<feature type="domain" description="HipA-like C-terminal" evidence="4">
    <location>
        <begin position="60"/>
        <end position="287"/>
    </location>
</feature>
<dbReference type="AlphaFoldDB" id="A0A1V1P0D8"/>
<dbReference type="Proteomes" id="UP000189670">
    <property type="component" value="Unassembled WGS sequence"/>
</dbReference>
<evidence type="ECO:0000256" key="3">
    <source>
        <dbReference type="ARBA" id="ARBA00022777"/>
    </source>
</evidence>
<dbReference type="PANTHER" id="PTHR37419">
    <property type="entry name" value="SERINE/THREONINE-PROTEIN KINASE TOXIN HIPA"/>
    <property type="match status" value="1"/>
</dbReference>
<keyword evidence="2" id="KW-0808">Transferase</keyword>
<evidence type="ECO:0000259" key="4">
    <source>
        <dbReference type="Pfam" id="PF07804"/>
    </source>
</evidence>
<proteinExistence type="inferred from homology"/>
<evidence type="ECO:0000256" key="2">
    <source>
        <dbReference type="ARBA" id="ARBA00022679"/>
    </source>
</evidence>
<dbReference type="Gene3D" id="1.10.1070.20">
    <property type="match status" value="1"/>
</dbReference>